<accession>A0A7X6DPE6</accession>
<reference evidence="1 2" key="1">
    <citation type="journal article" date="2020" name="Nature">
        <title>Bacterial chemolithoautotrophy via manganese oxidation.</title>
        <authorList>
            <person name="Yu H."/>
            <person name="Leadbetter J.R."/>
        </authorList>
    </citation>
    <scope>NUCLEOTIDE SEQUENCE [LARGE SCALE GENOMIC DNA]</scope>
    <source>
        <strain evidence="1 2">Mn-1</strain>
    </source>
</reference>
<evidence type="ECO:0000313" key="2">
    <source>
        <dbReference type="Proteomes" id="UP000534783"/>
    </source>
</evidence>
<sequence>MVTYRYAFAFADGTMKTFDIALDPESLAMQNPAPTYPGWARLDYAPCENCPLDRTRTDYCPVAVNIAGLVDSFKNVISYQEADIVVTTEDRIVFKRTAAQNGLYSILGIYMVTSGCPVLDRLRPMVRFHLPFASIDETVFRSAGMYLLAQYFRKKKGFSAEFAFEGLSKIYREINGVNIGLLRRLQTASNEDANLNALANLDVFAFTLHESTEDSVGALESLFHVYLKE</sequence>
<protein>
    <submittedName>
        <fullName evidence="1">Uncharacterized protein</fullName>
    </submittedName>
</protein>
<dbReference type="Pfam" id="PF21842">
    <property type="entry name" value="DUF6901"/>
    <property type="match status" value="1"/>
</dbReference>
<dbReference type="EMBL" id="VTOW01000002">
    <property type="protein sequence ID" value="NKE70948.1"/>
    <property type="molecule type" value="Genomic_DNA"/>
</dbReference>
<gene>
    <name evidence="1" type="ORF">MNODULE_09375</name>
</gene>
<dbReference type="Proteomes" id="UP000534783">
    <property type="component" value="Unassembled WGS sequence"/>
</dbReference>
<name>A0A7X6DPE6_9BACT</name>
<evidence type="ECO:0000313" key="1">
    <source>
        <dbReference type="EMBL" id="NKE70948.1"/>
    </source>
</evidence>
<comment type="caution">
    <text evidence="1">The sequence shown here is derived from an EMBL/GenBank/DDBJ whole genome shotgun (WGS) entry which is preliminary data.</text>
</comment>
<organism evidence="1 2">
    <name type="scientific">Candidatus Manganitrophus noduliformans</name>
    <dbReference type="NCBI Taxonomy" id="2606439"/>
    <lineage>
        <taxon>Bacteria</taxon>
        <taxon>Pseudomonadati</taxon>
        <taxon>Nitrospirota</taxon>
        <taxon>Nitrospiria</taxon>
        <taxon>Candidatus Troglogloeales</taxon>
        <taxon>Candidatus Manganitrophaceae</taxon>
        <taxon>Candidatus Manganitrophus</taxon>
    </lineage>
</organism>
<dbReference type="InterPro" id="IPR054196">
    <property type="entry name" value="DUF6901"/>
</dbReference>
<proteinExistence type="predicted"/>
<dbReference type="RefSeq" id="WP_168059294.1">
    <property type="nucleotide sequence ID" value="NZ_VTOW01000002.1"/>
</dbReference>
<dbReference type="AlphaFoldDB" id="A0A7X6DPE6"/>
<keyword evidence="2" id="KW-1185">Reference proteome</keyword>